<dbReference type="GeneID" id="47015189"/>
<keyword evidence="2" id="KW-0732">Signal</keyword>
<dbReference type="RefSeq" id="WP_042116435.1">
    <property type="nucleotide sequence ID" value="NZ_CABPSX010000004.1"/>
</dbReference>
<feature type="compositionally biased region" description="Polar residues" evidence="1">
    <location>
        <begin position="60"/>
        <end position="89"/>
    </location>
</feature>
<gene>
    <name evidence="3" type="ORF">EJE83_16270</name>
    <name evidence="4" type="ORF">PAP18089_02502</name>
</gene>
<feature type="signal peptide" evidence="2">
    <location>
        <begin position="1"/>
        <end position="24"/>
    </location>
</feature>
<keyword evidence="5" id="KW-1185">Reference proteome</keyword>
<evidence type="ECO:0000313" key="5">
    <source>
        <dbReference type="Proteomes" id="UP000270216"/>
    </source>
</evidence>
<evidence type="ECO:0000256" key="1">
    <source>
        <dbReference type="SAM" id="MobiDB-lite"/>
    </source>
</evidence>
<evidence type="ECO:0000256" key="2">
    <source>
        <dbReference type="SAM" id="SignalP"/>
    </source>
</evidence>
<reference evidence="3 5" key="1">
    <citation type="submission" date="2018-12" db="EMBL/GenBank/DDBJ databases">
        <title>Whole genome sequence of a Pandoraea apista isolate from a patient with cystic fibrosis.</title>
        <authorList>
            <person name="Kenna D.T."/>
            <person name="Turton J.F."/>
        </authorList>
    </citation>
    <scope>NUCLEOTIDE SEQUENCE [LARGE SCALE GENOMIC DNA]</scope>
    <source>
        <strain evidence="3 5">Pa13324</strain>
    </source>
</reference>
<dbReference type="Proteomes" id="UP000364291">
    <property type="component" value="Unassembled WGS sequence"/>
</dbReference>
<protein>
    <recommendedName>
        <fullName evidence="7">DUF4148 domain-containing protein</fullName>
    </recommendedName>
</protein>
<name>A0A0B5FKK1_9BURK</name>
<proteinExistence type="predicted"/>
<dbReference type="Proteomes" id="UP000270216">
    <property type="component" value="Unassembled WGS sequence"/>
</dbReference>
<evidence type="ECO:0000313" key="3">
    <source>
        <dbReference type="EMBL" id="RSK78906.1"/>
    </source>
</evidence>
<evidence type="ECO:0008006" key="7">
    <source>
        <dbReference type="Google" id="ProtNLM"/>
    </source>
</evidence>
<accession>A0A0B5FKK1</accession>
<reference evidence="4 6" key="2">
    <citation type="submission" date="2019-08" db="EMBL/GenBank/DDBJ databases">
        <authorList>
            <person name="Peeters C."/>
        </authorList>
    </citation>
    <scope>NUCLEOTIDE SEQUENCE [LARGE SCALE GENOMIC DNA]</scope>
    <source>
        <strain evidence="4 6">LMG 18089</strain>
    </source>
</reference>
<dbReference type="EMBL" id="RWHX01000030">
    <property type="protein sequence ID" value="RSK78906.1"/>
    <property type="molecule type" value="Genomic_DNA"/>
</dbReference>
<sequence length="119" mass="12685">MRHRQFIAACLCLTGALMFGHANAQSYLGAGDLGSIRQSNQTPALSRAESAVAGRADSVTDAQSASASINRTASERNGPSTGPSQQEMAATTRALDTRDLQHPRQTRSFDSLPRLSRPE</sequence>
<dbReference type="AlphaFoldDB" id="A0A0B5FKK1"/>
<organism evidence="4 6">
    <name type="scientific">Pandoraea apista</name>
    <dbReference type="NCBI Taxonomy" id="93218"/>
    <lineage>
        <taxon>Bacteria</taxon>
        <taxon>Pseudomonadati</taxon>
        <taxon>Pseudomonadota</taxon>
        <taxon>Betaproteobacteria</taxon>
        <taxon>Burkholderiales</taxon>
        <taxon>Burkholderiaceae</taxon>
        <taxon>Pandoraea</taxon>
    </lineage>
</organism>
<dbReference type="KEGG" id="papi:SG18_22580"/>
<dbReference type="OrthoDB" id="8942764at2"/>
<feature type="chain" id="PRO_5014508870" description="DUF4148 domain-containing protein" evidence="2">
    <location>
        <begin position="25"/>
        <end position="119"/>
    </location>
</feature>
<evidence type="ECO:0000313" key="6">
    <source>
        <dbReference type="Proteomes" id="UP000364291"/>
    </source>
</evidence>
<dbReference type="EMBL" id="CABPSX010000004">
    <property type="protein sequence ID" value="VVG71523.1"/>
    <property type="molecule type" value="Genomic_DNA"/>
</dbReference>
<feature type="region of interest" description="Disordered" evidence="1">
    <location>
        <begin position="32"/>
        <end position="119"/>
    </location>
</feature>
<evidence type="ECO:0000313" key="4">
    <source>
        <dbReference type="EMBL" id="VVG71523.1"/>
    </source>
</evidence>